<dbReference type="AlphaFoldDB" id="A0A8T0JCM1"/>
<feature type="region of interest" description="Disordered" evidence="1">
    <location>
        <begin position="30"/>
        <end position="88"/>
    </location>
</feature>
<proteinExistence type="predicted"/>
<accession>A0A8T0JCM1</accession>
<reference evidence="2 3" key="1">
    <citation type="submission" date="2020-05" db="EMBL/GenBank/DDBJ databases">
        <title>Vigna angularis (adzuki bean) Var. LongXiaoDou No. 4 denovo assembly.</title>
        <authorList>
            <person name="Xiang H."/>
        </authorList>
    </citation>
    <scope>NUCLEOTIDE SEQUENCE [LARGE SCALE GENOMIC DNA]</scope>
    <source>
        <tissue evidence="2">Leaf</tissue>
    </source>
</reference>
<evidence type="ECO:0000313" key="2">
    <source>
        <dbReference type="EMBL" id="KAG2370537.1"/>
    </source>
</evidence>
<evidence type="ECO:0000313" key="3">
    <source>
        <dbReference type="Proteomes" id="UP000743370"/>
    </source>
</evidence>
<organism evidence="2 3">
    <name type="scientific">Phaseolus angularis</name>
    <name type="common">Azuki bean</name>
    <name type="synonym">Vigna angularis</name>
    <dbReference type="NCBI Taxonomy" id="3914"/>
    <lineage>
        <taxon>Eukaryota</taxon>
        <taxon>Viridiplantae</taxon>
        <taxon>Streptophyta</taxon>
        <taxon>Embryophyta</taxon>
        <taxon>Tracheophyta</taxon>
        <taxon>Spermatophyta</taxon>
        <taxon>Magnoliopsida</taxon>
        <taxon>eudicotyledons</taxon>
        <taxon>Gunneridae</taxon>
        <taxon>Pentapetalae</taxon>
        <taxon>rosids</taxon>
        <taxon>fabids</taxon>
        <taxon>Fabales</taxon>
        <taxon>Fabaceae</taxon>
        <taxon>Papilionoideae</taxon>
        <taxon>50 kb inversion clade</taxon>
        <taxon>NPAAA clade</taxon>
        <taxon>indigoferoid/millettioid clade</taxon>
        <taxon>Phaseoleae</taxon>
        <taxon>Vigna</taxon>
    </lineage>
</organism>
<name>A0A8T0JCM1_PHAAN</name>
<dbReference type="Proteomes" id="UP000743370">
    <property type="component" value="Unassembled WGS sequence"/>
</dbReference>
<dbReference type="EMBL" id="JABFOF010000018">
    <property type="protein sequence ID" value="KAG2370537.1"/>
    <property type="molecule type" value="Genomic_DNA"/>
</dbReference>
<gene>
    <name evidence="2" type="ORF">HKW66_Vig0249530</name>
</gene>
<evidence type="ECO:0000256" key="1">
    <source>
        <dbReference type="SAM" id="MobiDB-lite"/>
    </source>
</evidence>
<sequence length="137" mass="14988">MTTGRINQVAFVADDPSLPVPGLRATTTVAHTSQNTPSSGCRSSYETKPNQLRPPLSTLHSTRVLKIPIPHTTRSRSKGKRPPRARLGQSTKMKLWRWNLCGSDGYGGGLTILVMFLVSICGRMEVFDGSPERLGQL</sequence>
<protein>
    <submittedName>
        <fullName evidence="2">Uncharacterized protein</fullName>
    </submittedName>
</protein>
<feature type="compositionally biased region" description="Basic residues" evidence="1">
    <location>
        <begin position="73"/>
        <end position="84"/>
    </location>
</feature>
<feature type="compositionally biased region" description="Polar residues" evidence="1">
    <location>
        <begin position="30"/>
        <end position="50"/>
    </location>
</feature>
<comment type="caution">
    <text evidence="2">The sequence shown here is derived from an EMBL/GenBank/DDBJ whole genome shotgun (WGS) entry which is preliminary data.</text>
</comment>